<evidence type="ECO:0000313" key="2">
    <source>
        <dbReference type="EnsemblMetazoa" id="AMAM013641-PA"/>
    </source>
</evidence>
<keyword evidence="3" id="KW-1185">Reference proteome</keyword>
<reference evidence="2" key="2">
    <citation type="submission" date="2020-05" db="UniProtKB">
        <authorList>
            <consortium name="EnsemblMetazoa"/>
        </authorList>
    </citation>
    <scope>IDENTIFICATION</scope>
    <source>
        <strain evidence="2">maculatus3</strain>
    </source>
</reference>
<feature type="region of interest" description="Disordered" evidence="1">
    <location>
        <begin position="151"/>
        <end position="221"/>
    </location>
</feature>
<evidence type="ECO:0000313" key="3">
    <source>
        <dbReference type="Proteomes" id="UP000075901"/>
    </source>
</evidence>
<dbReference type="AlphaFoldDB" id="A0A182SUF4"/>
<feature type="compositionally biased region" description="Low complexity" evidence="1">
    <location>
        <begin position="57"/>
        <end position="72"/>
    </location>
</feature>
<proteinExistence type="predicted"/>
<dbReference type="EnsemblMetazoa" id="AMAM013641-RA">
    <property type="protein sequence ID" value="AMAM013641-PA"/>
    <property type="gene ID" value="AMAM013641"/>
</dbReference>
<feature type="compositionally biased region" description="Polar residues" evidence="1">
    <location>
        <begin position="151"/>
        <end position="188"/>
    </location>
</feature>
<reference evidence="3" key="1">
    <citation type="submission" date="2013-09" db="EMBL/GenBank/DDBJ databases">
        <title>The Genome Sequence of Anopheles maculatus species B.</title>
        <authorList>
            <consortium name="The Broad Institute Genomics Platform"/>
            <person name="Neafsey D.E."/>
            <person name="Besansky N."/>
            <person name="Howell P."/>
            <person name="Walton C."/>
            <person name="Young S.K."/>
            <person name="Zeng Q."/>
            <person name="Gargeya S."/>
            <person name="Fitzgerald M."/>
            <person name="Haas B."/>
            <person name="Abouelleil A."/>
            <person name="Allen A.W."/>
            <person name="Alvarado L."/>
            <person name="Arachchi H.M."/>
            <person name="Berlin A.M."/>
            <person name="Chapman S.B."/>
            <person name="Gainer-Dewar J."/>
            <person name="Goldberg J."/>
            <person name="Griggs A."/>
            <person name="Gujja S."/>
            <person name="Hansen M."/>
            <person name="Howarth C."/>
            <person name="Imamovic A."/>
            <person name="Ireland A."/>
            <person name="Larimer J."/>
            <person name="McCowan C."/>
            <person name="Murphy C."/>
            <person name="Pearson M."/>
            <person name="Poon T.W."/>
            <person name="Priest M."/>
            <person name="Roberts A."/>
            <person name="Saif S."/>
            <person name="Shea T."/>
            <person name="Sisk P."/>
            <person name="Sykes S."/>
            <person name="Wortman J."/>
            <person name="Nusbaum C."/>
            <person name="Birren B."/>
        </authorList>
    </citation>
    <scope>NUCLEOTIDE SEQUENCE [LARGE SCALE GENOMIC DNA]</scope>
    <source>
        <strain evidence="3">maculatus3</strain>
    </source>
</reference>
<dbReference type="Proteomes" id="UP000075901">
    <property type="component" value="Unassembled WGS sequence"/>
</dbReference>
<sequence length="249" mass="26211">MNCRASNTVPCNVQHQYASSFEPYVQSDGITQSIMPAVAGGSTLSGLVRPPPALSVLSTSSNCSSSTTATNSHQHHQHNGMMEQQQQHHSHMSILPAHSPVGSQNHHRPHHQYDDTSLSDCGQDGGDHRVQQQQTLPSVPAAFSFTSMSFTDNGEQQNLSGGGASNQLKRPATNTVLQPSTSAGLMNSTGTGTRRNGNGGVSTSSRSTSLPSSGASTSSTSNAMDFAGLEELTWLDMNNNTSWIGEGST</sequence>
<evidence type="ECO:0000256" key="1">
    <source>
        <dbReference type="SAM" id="MobiDB-lite"/>
    </source>
</evidence>
<organism evidence="2 3">
    <name type="scientific">Anopheles maculatus</name>
    <dbReference type="NCBI Taxonomy" id="74869"/>
    <lineage>
        <taxon>Eukaryota</taxon>
        <taxon>Metazoa</taxon>
        <taxon>Ecdysozoa</taxon>
        <taxon>Arthropoda</taxon>
        <taxon>Hexapoda</taxon>
        <taxon>Insecta</taxon>
        <taxon>Pterygota</taxon>
        <taxon>Neoptera</taxon>
        <taxon>Endopterygota</taxon>
        <taxon>Diptera</taxon>
        <taxon>Nematocera</taxon>
        <taxon>Culicoidea</taxon>
        <taxon>Culicidae</taxon>
        <taxon>Anophelinae</taxon>
        <taxon>Anopheles</taxon>
        <taxon>Anopheles maculatus group</taxon>
    </lineage>
</organism>
<accession>A0A182SUF4</accession>
<protein>
    <submittedName>
        <fullName evidence="2">Uncharacterized protein</fullName>
    </submittedName>
</protein>
<feature type="compositionally biased region" description="Low complexity" evidence="1">
    <location>
        <begin position="189"/>
        <end position="221"/>
    </location>
</feature>
<feature type="region of interest" description="Disordered" evidence="1">
    <location>
        <begin position="57"/>
        <end position="132"/>
    </location>
</feature>
<name>A0A182SUF4_9DIPT</name>
<dbReference type="VEuPathDB" id="VectorBase:AMAM013641"/>